<evidence type="ECO:0000259" key="3">
    <source>
        <dbReference type="Pfam" id="PF00501"/>
    </source>
</evidence>
<accession>A0A139GWT3</accession>
<sequence>METSKNEDAERGPAIRSLPRVIEDLARQYPNNIWLTVPLDSSLSGGWRSITYEELDSAVDGMLDWMKATMKFGEVVAYIGTAQKQAFTKRESINDMRYAVVETAIIKAGCKALLPSPRNSQSGQKSLFEECNCRLLLYSEGVDAYIDNVKSVLPELQTFQIPDFDGLRDRESGIHQLEPYHERKEDEQVIVLHTSGSTGRPKPIYHTNASINTVAALRDFPSPAGRQNITDSFLRSDTSLLIVAPFFHIMGQTMLWRSLLCRAPLVILSSQKPPTSELIIQAIKQVRPSLALFPPSILEGIADAPGGLDAIRLLEAVFFAGGPLATGVGQKLLGCTKLLNMLGSTENGICLSRIPIDRHDWQYFEVIPESGITMEMDSSGMHEMVIKRTRENKKYHAAFHTLPKIEEWRTKDLFERHPDKENLWLYKGRKDDVLVLSNGENVNPVGFEKLVESHAIVRGALVVGQGRFQTGLLIEPDWTAIAPSQSPSEIVDLVWPTIENANATVPTHSKVWKSKIAIAKKDKPFIRAPKGSIIRRQTVDLYEAEIDALYSEEPTDDTLSQLPSNVDIPIVKGFLRQTLKVIGLEIPDSSPDDLDIVDNIDSLKVLELCHNVNRALGKEAGFIVDTRDVYNHSTIDGLAQFIYGNIATGGMAETGDHGCRN</sequence>
<name>A0A139GWT3_9PEZI</name>
<gene>
    <name evidence="4" type="ORF">AC578_10089</name>
</gene>
<proteinExistence type="predicted"/>
<dbReference type="PROSITE" id="PS00455">
    <property type="entry name" value="AMP_BINDING"/>
    <property type="match status" value="1"/>
</dbReference>
<dbReference type="InterPro" id="IPR000873">
    <property type="entry name" value="AMP-dep_synth/lig_dom"/>
</dbReference>
<evidence type="ECO:0000313" key="5">
    <source>
        <dbReference type="Proteomes" id="UP000070133"/>
    </source>
</evidence>
<dbReference type="SUPFAM" id="SSF56801">
    <property type="entry name" value="Acetyl-CoA synthetase-like"/>
    <property type="match status" value="1"/>
</dbReference>
<dbReference type="PANTHER" id="PTHR43439:SF2">
    <property type="entry name" value="ENZYME, PUTATIVE (JCVI)-RELATED"/>
    <property type="match status" value="1"/>
</dbReference>
<dbReference type="PANTHER" id="PTHR43439">
    <property type="entry name" value="PHENYLACETATE-COENZYME A LIGASE"/>
    <property type="match status" value="1"/>
</dbReference>
<reference evidence="4 5" key="1">
    <citation type="submission" date="2015-07" db="EMBL/GenBank/DDBJ databases">
        <title>Comparative genomics of the Sigatoka disease complex on banana suggests a link between parallel evolutionary changes in Pseudocercospora fijiensis and Pseudocercospora eumusae and increased virulence on the banana host.</title>
        <authorList>
            <person name="Chang T.-C."/>
            <person name="Salvucci A."/>
            <person name="Crous P.W."/>
            <person name="Stergiopoulos I."/>
        </authorList>
    </citation>
    <scope>NUCLEOTIDE SEQUENCE [LARGE SCALE GENOMIC DNA]</scope>
    <source>
        <strain evidence="4 5">CBS 114824</strain>
    </source>
</reference>
<dbReference type="InterPro" id="IPR051414">
    <property type="entry name" value="Adenylate-forming_Reductase"/>
</dbReference>
<dbReference type="STRING" id="321146.A0A139GWT3"/>
<organism evidence="4 5">
    <name type="scientific">Pseudocercospora eumusae</name>
    <dbReference type="NCBI Taxonomy" id="321146"/>
    <lineage>
        <taxon>Eukaryota</taxon>
        <taxon>Fungi</taxon>
        <taxon>Dikarya</taxon>
        <taxon>Ascomycota</taxon>
        <taxon>Pezizomycotina</taxon>
        <taxon>Dothideomycetes</taxon>
        <taxon>Dothideomycetidae</taxon>
        <taxon>Mycosphaerellales</taxon>
        <taxon>Mycosphaerellaceae</taxon>
        <taxon>Pseudocercospora</taxon>
    </lineage>
</organism>
<dbReference type="Gene3D" id="3.40.50.12780">
    <property type="entry name" value="N-terminal domain of ligase-like"/>
    <property type="match status" value="1"/>
</dbReference>
<dbReference type="EMBL" id="LFZN01000268">
    <property type="protein sequence ID" value="KXS94675.1"/>
    <property type="molecule type" value="Genomic_DNA"/>
</dbReference>
<comment type="caution">
    <text evidence="4">The sequence shown here is derived from an EMBL/GenBank/DDBJ whole genome shotgun (WGS) entry which is preliminary data.</text>
</comment>
<dbReference type="InterPro" id="IPR042099">
    <property type="entry name" value="ANL_N_sf"/>
</dbReference>
<feature type="domain" description="AMP-dependent synthetase/ligase" evidence="3">
    <location>
        <begin position="26"/>
        <end position="356"/>
    </location>
</feature>
<keyword evidence="5" id="KW-1185">Reference proteome</keyword>
<evidence type="ECO:0000313" key="4">
    <source>
        <dbReference type="EMBL" id="KXS94675.1"/>
    </source>
</evidence>
<dbReference type="InterPro" id="IPR036736">
    <property type="entry name" value="ACP-like_sf"/>
</dbReference>
<dbReference type="AlphaFoldDB" id="A0A139GWT3"/>
<evidence type="ECO:0000256" key="2">
    <source>
        <dbReference type="ARBA" id="ARBA00022553"/>
    </source>
</evidence>
<keyword evidence="2" id="KW-0597">Phosphoprotein</keyword>
<dbReference type="Pfam" id="PF00501">
    <property type="entry name" value="AMP-binding"/>
    <property type="match status" value="1"/>
</dbReference>
<keyword evidence="1" id="KW-0596">Phosphopantetheine</keyword>
<dbReference type="SUPFAM" id="SSF47336">
    <property type="entry name" value="ACP-like"/>
    <property type="match status" value="1"/>
</dbReference>
<dbReference type="InterPro" id="IPR020845">
    <property type="entry name" value="AMP-binding_CS"/>
</dbReference>
<evidence type="ECO:0000256" key="1">
    <source>
        <dbReference type="ARBA" id="ARBA00022450"/>
    </source>
</evidence>
<dbReference type="Proteomes" id="UP000070133">
    <property type="component" value="Unassembled WGS sequence"/>
</dbReference>
<dbReference type="OrthoDB" id="429813at2759"/>
<protein>
    <recommendedName>
        <fullName evidence="3">AMP-dependent synthetase/ligase domain-containing protein</fullName>
    </recommendedName>
</protein>
<dbReference type="Pfam" id="PF23562">
    <property type="entry name" value="AMP-binding_C_3"/>
    <property type="match status" value="1"/>
</dbReference>